<feature type="transmembrane region" description="Helical" evidence="17">
    <location>
        <begin position="135"/>
        <end position="151"/>
    </location>
</feature>
<evidence type="ECO:0000256" key="4">
    <source>
        <dbReference type="ARBA" id="ARBA00013170"/>
    </source>
</evidence>
<dbReference type="PROSITE" id="PS00379">
    <property type="entry name" value="CDP_ALCOHOL_P_TRANSF"/>
    <property type="match status" value="1"/>
</dbReference>
<dbReference type="PANTHER" id="PTHR14269">
    <property type="entry name" value="CDP-DIACYLGLYCEROL--GLYCEROL-3-PHOSPHATE 3-PHOSPHATIDYLTRANSFERASE-RELATED"/>
    <property type="match status" value="1"/>
</dbReference>
<organism evidence="18 19">
    <name type="scientific">Breznakiella homolactica</name>
    <dbReference type="NCBI Taxonomy" id="2798577"/>
    <lineage>
        <taxon>Bacteria</taxon>
        <taxon>Pseudomonadati</taxon>
        <taxon>Spirochaetota</taxon>
        <taxon>Spirochaetia</taxon>
        <taxon>Spirochaetales</taxon>
        <taxon>Breznakiellaceae</taxon>
        <taxon>Breznakiella</taxon>
    </lineage>
</organism>
<reference evidence="18" key="1">
    <citation type="submission" date="2021-01" db="EMBL/GenBank/DDBJ databases">
        <title>Description of Breznakiella homolactica.</title>
        <authorList>
            <person name="Song Y."/>
            <person name="Brune A."/>
        </authorList>
    </citation>
    <scope>NUCLEOTIDE SEQUENCE</scope>
    <source>
        <strain evidence="18">RmG30</strain>
    </source>
</reference>
<dbReference type="PANTHER" id="PTHR14269:SF11">
    <property type="entry name" value="CDP-DIACYLGLYCEROL--GLYCEROL-3-PHOSPHATE 3-PHOSPHATIDYLTRANSFERASE"/>
    <property type="match status" value="1"/>
</dbReference>
<evidence type="ECO:0000256" key="17">
    <source>
        <dbReference type="SAM" id="Phobius"/>
    </source>
</evidence>
<dbReference type="NCBIfam" id="TIGR00560">
    <property type="entry name" value="pgsA"/>
    <property type="match status" value="1"/>
</dbReference>
<evidence type="ECO:0000256" key="7">
    <source>
        <dbReference type="ARBA" id="ARBA00022679"/>
    </source>
</evidence>
<protein>
    <recommendedName>
        <fullName evidence="5 15">CDP-diacylglycerol--glycerol-3-phosphate 3-phosphatidyltransferase</fullName>
        <ecNumber evidence="4 15">2.7.8.5</ecNumber>
    </recommendedName>
</protein>
<keyword evidence="19" id="KW-1185">Reference proteome</keyword>
<dbReference type="GO" id="GO:0008444">
    <property type="term" value="F:CDP-diacylglycerol-glycerol-3-phosphate 3-phosphatidyltransferase activity"/>
    <property type="evidence" value="ECO:0007669"/>
    <property type="project" value="UniProtKB-UniRule"/>
</dbReference>
<accession>A0A7T8BCX4</accession>
<evidence type="ECO:0000256" key="3">
    <source>
        <dbReference type="ARBA" id="ARBA00010441"/>
    </source>
</evidence>
<evidence type="ECO:0000256" key="11">
    <source>
        <dbReference type="ARBA" id="ARBA00023136"/>
    </source>
</evidence>
<evidence type="ECO:0000256" key="6">
    <source>
        <dbReference type="ARBA" id="ARBA00022516"/>
    </source>
</evidence>
<dbReference type="KEGG" id="bhc:JFL75_07130"/>
<dbReference type="InterPro" id="IPR004570">
    <property type="entry name" value="Phosphatidylglycerol_P_synth"/>
</dbReference>
<dbReference type="InterPro" id="IPR000462">
    <property type="entry name" value="CDP-OH_P_trans"/>
</dbReference>
<keyword evidence="6" id="KW-0444">Lipid biosynthesis</keyword>
<sequence>MTIADKITFSRLVMAPLFFIVYLLQVFFPRWDAAGAFWTIPVLWLLFIVSEITDLVDGKVARGRNEVTDFGKLFDPFADVLVRITYFLCFVVDGILPVLLFLLVLYREFGIQFLRTLMMKQGIAMGARWGGKIKAFTYMLSGGVALIASTVRRLGMDESLFSIFKYIAVGIFAVSVIISVVSFFDYVSVYRKAGKN</sequence>
<keyword evidence="9 17" id="KW-1133">Transmembrane helix</keyword>
<keyword evidence="8 17" id="KW-0812">Transmembrane</keyword>
<keyword evidence="13" id="KW-1208">Phospholipid metabolism</keyword>
<dbReference type="EC" id="2.7.8.5" evidence="4 15"/>
<keyword evidence="7 16" id="KW-0808">Transferase</keyword>
<feature type="transmembrane region" description="Helical" evidence="17">
    <location>
        <begin position="84"/>
        <end position="106"/>
    </location>
</feature>
<gene>
    <name evidence="18" type="primary">pgsA</name>
    <name evidence="18" type="ORF">JFL75_07130</name>
</gene>
<comment type="subcellular location">
    <subcellularLocation>
        <location evidence="1">Membrane</location>
        <topology evidence="1">Multi-pass membrane protein</topology>
    </subcellularLocation>
</comment>
<dbReference type="GO" id="GO:0046474">
    <property type="term" value="P:glycerophospholipid biosynthetic process"/>
    <property type="evidence" value="ECO:0007669"/>
    <property type="project" value="TreeGrafter"/>
</dbReference>
<keyword evidence="11 17" id="KW-0472">Membrane</keyword>
<evidence type="ECO:0000256" key="1">
    <source>
        <dbReference type="ARBA" id="ARBA00004141"/>
    </source>
</evidence>
<dbReference type="InterPro" id="IPR043130">
    <property type="entry name" value="CDP-OH_PTrfase_TM_dom"/>
</dbReference>
<evidence type="ECO:0000256" key="16">
    <source>
        <dbReference type="RuleBase" id="RU003750"/>
    </source>
</evidence>
<evidence type="ECO:0000256" key="5">
    <source>
        <dbReference type="ARBA" id="ARBA00014944"/>
    </source>
</evidence>
<evidence type="ECO:0000313" key="18">
    <source>
        <dbReference type="EMBL" id="QQO10683.1"/>
    </source>
</evidence>
<dbReference type="InterPro" id="IPR048254">
    <property type="entry name" value="CDP_ALCOHOL_P_TRANSF_CS"/>
</dbReference>
<keyword evidence="12" id="KW-0594">Phospholipid biosynthesis</keyword>
<feature type="transmembrane region" description="Helical" evidence="17">
    <location>
        <begin position="12"/>
        <end position="28"/>
    </location>
</feature>
<evidence type="ECO:0000256" key="10">
    <source>
        <dbReference type="ARBA" id="ARBA00023098"/>
    </source>
</evidence>
<dbReference type="GO" id="GO:0016020">
    <property type="term" value="C:membrane"/>
    <property type="evidence" value="ECO:0007669"/>
    <property type="project" value="UniProtKB-SubCell"/>
</dbReference>
<evidence type="ECO:0000256" key="14">
    <source>
        <dbReference type="ARBA" id="ARBA00048586"/>
    </source>
</evidence>
<dbReference type="PIRSF" id="PIRSF000847">
    <property type="entry name" value="Phos_ph_gly_syn"/>
    <property type="match status" value="1"/>
</dbReference>
<dbReference type="Gene3D" id="1.20.120.1760">
    <property type="match status" value="1"/>
</dbReference>
<evidence type="ECO:0000313" key="19">
    <source>
        <dbReference type="Proteomes" id="UP000595917"/>
    </source>
</evidence>
<evidence type="ECO:0000256" key="15">
    <source>
        <dbReference type="NCBIfam" id="TIGR00560"/>
    </source>
</evidence>
<dbReference type="RefSeq" id="WP_215627988.1">
    <property type="nucleotide sequence ID" value="NZ_CP067089.2"/>
</dbReference>
<dbReference type="EMBL" id="CP067089">
    <property type="protein sequence ID" value="QQO10683.1"/>
    <property type="molecule type" value="Genomic_DNA"/>
</dbReference>
<comment type="similarity">
    <text evidence="3 16">Belongs to the CDP-alcohol phosphatidyltransferase class-I family.</text>
</comment>
<proteinExistence type="inferred from homology"/>
<evidence type="ECO:0000256" key="13">
    <source>
        <dbReference type="ARBA" id="ARBA00023264"/>
    </source>
</evidence>
<evidence type="ECO:0000256" key="2">
    <source>
        <dbReference type="ARBA" id="ARBA00005042"/>
    </source>
</evidence>
<comment type="catalytic activity">
    <reaction evidence="14">
        <text>a CDP-1,2-diacyl-sn-glycerol + sn-glycerol 3-phosphate = a 1,2-diacyl-sn-glycero-3-phospho-(1'-sn-glycero-3'-phosphate) + CMP + H(+)</text>
        <dbReference type="Rhea" id="RHEA:12593"/>
        <dbReference type="ChEBI" id="CHEBI:15378"/>
        <dbReference type="ChEBI" id="CHEBI:57597"/>
        <dbReference type="ChEBI" id="CHEBI:58332"/>
        <dbReference type="ChEBI" id="CHEBI:60110"/>
        <dbReference type="ChEBI" id="CHEBI:60377"/>
        <dbReference type="EC" id="2.7.8.5"/>
    </reaction>
</comment>
<dbReference type="InterPro" id="IPR050324">
    <property type="entry name" value="CDP-alcohol_PTase-I"/>
</dbReference>
<evidence type="ECO:0000256" key="8">
    <source>
        <dbReference type="ARBA" id="ARBA00022692"/>
    </source>
</evidence>
<dbReference type="Proteomes" id="UP000595917">
    <property type="component" value="Chromosome"/>
</dbReference>
<dbReference type="AlphaFoldDB" id="A0A7T8BCX4"/>
<feature type="transmembrane region" description="Helical" evidence="17">
    <location>
        <begin position="163"/>
        <end position="187"/>
    </location>
</feature>
<evidence type="ECO:0000256" key="9">
    <source>
        <dbReference type="ARBA" id="ARBA00022989"/>
    </source>
</evidence>
<comment type="pathway">
    <text evidence="2">Phospholipid metabolism; phosphatidylglycerol biosynthesis; phosphatidylglycerol from CDP-diacylglycerol: step 1/2.</text>
</comment>
<keyword evidence="10" id="KW-0443">Lipid metabolism</keyword>
<dbReference type="Pfam" id="PF01066">
    <property type="entry name" value="CDP-OH_P_transf"/>
    <property type="match status" value="1"/>
</dbReference>
<name>A0A7T8BCX4_9SPIR</name>
<evidence type="ECO:0000256" key="12">
    <source>
        <dbReference type="ARBA" id="ARBA00023209"/>
    </source>
</evidence>